<evidence type="ECO:0000313" key="6">
    <source>
        <dbReference type="EMBL" id="OAT39376.1"/>
    </source>
</evidence>
<dbReference type="InterPro" id="IPR001597">
    <property type="entry name" value="ArAA_b-elim_lyase/Thr_aldolase"/>
</dbReference>
<reference evidence="6 7" key="1">
    <citation type="submission" date="2016-04" db="EMBL/GenBank/DDBJ databases">
        <title>ATOL: Assembling a taxonomically balanced genome-scale reconstruction of the evolutionary history of the Enterobacteriaceae.</title>
        <authorList>
            <person name="Plunkett G.III."/>
            <person name="Neeno-Eckwall E.C."/>
            <person name="Glasner J.D."/>
            <person name="Perna N.T."/>
        </authorList>
    </citation>
    <scope>NUCLEOTIDE SEQUENCE [LARGE SCALE GENOMIC DNA]</scope>
    <source>
        <strain evidence="6 7">ATCC 19692</strain>
    </source>
</reference>
<evidence type="ECO:0000256" key="1">
    <source>
        <dbReference type="ARBA" id="ARBA00001933"/>
    </source>
</evidence>
<dbReference type="Gene3D" id="3.90.1150.10">
    <property type="entry name" value="Aspartate Aminotransferase, domain 1"/>
    <property type="match status" value="1"/>
</dbReference>
<dbReference type="Gene3D" id="3.40.640.10">
    <property type="entry name" value="Type I PLP-dependent aspartate aminotransferase-like (Major domain)"/>
    <property type="match status" value="1"/>
</dbReference>
<evidence type="ECO:0000259" key="5">
    <source>
        <dbReference type="Pfam" id="PF01212"/>
    </source>
</evidence>
<dbReference type="RefSeq" id="WP_066745140.1">
    <property type="nucleotide sequence ID" value="NZ_LXEN01000002.1"/>
</dbReference>
<accession>A0A198GT12</accession>
<dbReference type="PANTHER" id="PTHR48097">
    <property type="entry name" value="L-THREONINE ALDOLASE-RELATED"/>
    <property type="match status" value="1"/>
</dbReference>
<evidence type="ECO:0000256" key="2">
    <source>
        <dbReference type="ARBA" id="ARBA00006966"/>
    </source>
</evidence>
<dbReference type="AlphaFoldDB" id="A0A198GT12"/>
<dbReference type="InterPro" id="IPR015421">
    <property type="entry name" value="PyrdxlP-dep_Trfase_major"/>
</dbReference>
<comment type="caution">
    <text evidence="6">The sequence shown here is derived from an EMBL/GenBank/DDBJ whole genome shotgun (WGS) entry which is preliminary data.</text>
</comment>
<comment type="similarity">
    <text evidence="2">Belongs to the threonine aldolase family.</text>
</comment>
<dbReference type="PANTHER" id="PTHR48097:SF5">
    <property type="entry name" value="LOW SPECIFICITY L-THREONINE ALDOLASE"/>
    <property type="match status" value="1"/>
</dbReference>
<dbReference type="InterPro" id="IPR015424">
    <property type="entry name" value="PyrdxlP-dep_Trfase"/>
</dbReference>
<evidence type="ECO:0000256" key="4">
    <source>
        <dbReference type="ARBA" id="ARBA00022898"/>
    </source>
</evidence>
<keyword evidence="6" id="KW-0456">Lyase</keyword>
<dbReference type="InterPro" id="IPR015422">
    <property type="entry name" value="PyrdxlP-dep_Trfase_small"/>
</dbReference>
<gene>
    <name evidence="6" type="ORF">M983_0026</name>
</gene>
<dbReference type="STRING" id="1354337.M983_0026"/>
<comment type="cofactor">
    <cofactor evidence="1">
        <name>pyridoxal 5'-phosphate</name>
        <dbReference type="ChEBI" id="CHEBI:597326"/>
    </cofactor>
</comment>
<keyword evidence="4" id="KW-0663">Pyridoxal phosphate</keyword>
<evidence type="ECO:0000313" key="7">
    <source>
        <dbReference type="Proteomes" id="UP000094023"/>
    </source>
</evidence>
<dbReference type="PATRIC" id="fig|1354337.4.peg.28"/>
<dbReference type="GO" id="GO:0006520">
    <property type="term" value="P:amino acid metabolic process"/>
    <property type="evidence" value="ECO:0007669"/>
    <property type="project" value="InterPro"/>
</dbReference>
<dbReference type="Proteomes" id="UP000094023">
    <property type="component" value="Unassembled WGS sequence"/>
</dbReference>
<dbReference type="EC" id="4.-.-.-" evidence="6"/>
<dbReference type="OrthoDB" id="9774495at2"/>
<organism evidence="6 7">
    <name type="scientific">Proteus myxofaciens ATCC 19692</name>
    <dbReference type="NCBI Taxonomy" id="1354337"/>
    <lineage>
        <taxon>Bacteria</taxon>
        <taxon>Pseudomonadati</taxon>
        <taxon>Pseudomonadota</taxon>
        <taxon>Gammaproteobacteria</taxon>
        <taxon>Enterobacterales</taxon>
        <taxon>Morganellaceae</taxon>
        <taxon>Proteus</taxon>
    </lineage>
</organism>
<dbReference type="EC" id="4.1.2.5" evidence="6"/>
<proteinExistence type="inferred from homology"/>
<sequence length="345" mass="38798">MYRFQNDYNEIAHPAVMQAITDTIGQRYDGYGMDKLCQKAAELIKQRINQPDADLHFFNGGTITNLTAISHFLRPYQAVISVSTGHIATHETGAIESTGHKIIPVVSADGKLSPELLMPIMAEHNDEHWVKPKLVYITNSTEIGTVYRKAELIALREYCDKHNLWLYLDGARLASGLMSTQSDLTIEDIATLTDAFYIGGTKIGAMSAETLVITHPDLKTDFRFNLKQKGGLQAKGWLLGAQFYALFQDDLYFKLGQHINDMAGQLVDFFVKQGFEFLAPPESNQIFVILPSSLADKLTKQFVFHRVLLENPQLSCLRLCTSWSTTQEDIDGFKEIFLELVLKAE</sequence>
<name>A0A198GT12_9GAMM</name>
<feature type="domain" description="Aromatic amino acid beta-eliminating lyase/threonine aldolase" evidence="5">
    <location>
        <begin position="29"/>
        <end position="289"/>
    </location>
</feature>
<keyword evidence="7" id="KW-1185">Reference proteome</keyword>
<dbReference type="Pfam" id="PF01212">
    <property type="entry name" value="Beta_elim_lyase"/>
    <property type="match status" value="1"/>
</dbReference>
<evidence type="ECO:0000256" key="3">
    <source>
        <dbReference type="ARBA" id="ARBA00011881"/>
    </source>
</evidence>
<dbReference type="SUPFAM" id="SSF53383">
    <property type="entry name" value="PLP-dependent transferases"/>
    <property type="match status" value="1"/>
</dbReference>
<protein>
    <submittedName>
        <fullName evidence="6">Low-specificity L-threonine aldolase</fullName>
        <ecNumber evidence="6">4.-.-.-</ecNumber>
        <ecNumber evidence="6">4.1.2.5</ecNumber>
    </submittedName>
</protein>
<dbReference type="EMBL" id="LXEN01000002">
    <property type="protein sequence ID" value="OAT39376.1"/>
    <property type="molecule type" value="Genomic_DNA"/>
</dbReference>
<dbReference type="GO" id="GO:0004793">
    <property type="term" value="F:threonine aldolase activity"/>
    <property type="evidence" value="ECO:0007669"/>
    <property type="project" value="UniProtKB-EC"/>
</dbReference>
<comment type="subunit">
    <text evidence="3">Homotetramer.</text>
</comment>